<sequence length="486" mass="55932">MNKIFNNNGKLILGLIILAELFSIFTFYIPLFNNLAVLLIALLALILTLYRRDYGVLLLLIELFIGSKGYLFYFEAQGVQVSLRIILWLIVMTVWAVSFASHWLKTKEFPWPSVKKFPFFWIFGALGFLVIFGLLNGVLRNHDFSNLFFDFNGWLYFALLFPFYDVFIVSQNRKDSWKRLEQIFVLAVLWLSIKTLLLLYFFTHNIPSILPDLYRWVRLSGVGEITSASGGFFRIFFQSHIFLLLASPFLVWKLRTKQSWSLWSLLILSGAGIIISMSRSFWLALLVLLFLMWLIIWQREGIKLALVNAVKYVVILVLSLFLVLAVAKFPYPPVSGGFNLSLFADRTNLTQSESAISSRWALLDSLKAELYQNPILGSGFGALVTYKSSDPRVAETTADNMYTTYAFEWGWLDLWLKLGIFGLLAYLYLLFAIIKKSWRNNIALALSIIALVVVNIFTPYANHPLGITWIMLMALMVYNYQLAEKK</sequence>
<dbReference type="AlphaFoldDB" id="A0A1J4TCE5"/>
<feature type="transmembrane region" description="Helical" evidence="5">
    <location>
        <begin position="85"/>
        <end position="105"/>
    </location>
</feature>
<keyword evidence="2 5" id="KW-0812">Transmembrane</keyword>
<dbReference type="GO" id="GO:0016020">
    <property type="term" value="C:membrane"/>
    <property type="evidence" value="ECO:0007669"/>
    <property type="project" value="UniProtKB-SubCell"/>
</dbReference>
<feature type="transmembrane region" description="Helical" evidence="5">
    <location>
        <begin position="183"/>
        <end position="202"/>
    </location>
</feature>
<comment type="subcellular location">
    <subcellularLocation>
        <location evidence="1">Membrane</location>
        <topology evidence="1">Multi-pass membrane protein</topology>
    </subcellularLocation>
</comment>
<keyword evidence="4 5" id="KW-0472">Membrane</keyword>
<evidence type="ECO:0000256" key="4">
    <source>
        <dbReference type="ARBA" id="ARBA00023136"/>
    </source>
</evidence>
<feature type="transmembrane region" description="Helical" evidence="5">
    <location>
        <begin position="441"/>
        <end position="460"/>
    </location>
</feature>
<feature type="transmembrane region" description="Helical" evidence="5">
    <location>
        <begin position="281"/>
        <end position="297"/>
    </location>
</feature>
<feature type="transmembrane region" description="Helical" evidence="5">
    <location>
        <begin position="414"/>
        <end position="434"/>
    </location>
</feature>
<dbReference type="InterPro" id="IPR007016">
    <property type="entry name" value="O-antigen_ligase-rel_domated"/>
</dbReference>
<feature type="transmembrane region" description="Helical" evidence="5">
    <location>
        <begin position="309"/>
        <end position="331"/>
    </location>
</feature>
<dbReference type="Proteomes" id="UP000182860">
    <property type="component" value="Unassembled WGS sequence"/>
</dbReference>
<protein>
    <recommendedName>
        <fullName evidence="6">O-antigen ligase-related domain-containing protein</fullName>
    </recommendedName>
</protein>
<organism evidence="7 8">
    <name type="scientific">Candidatus Falkowbacteria bacterium CG1_02_41_21</name>
    <dbReference type="NCBI Taxonomy" id="1805147"/>
    <lineage>
        <taxon>Bacteria</taxon>
        <taxon>Candidatus Falkowiibacteriota</taxon>
    </lineage>
</organism>
<evidence type="ECO:0000313" key="8">
    <source>
        <dbReference type="Proteomes" id="UP000182860"/>
    </source>
</evidence>
<evidence type="ECO:0000256" key="2">
    <source>
        <dbReference type="ARBA" id="ARBA00022692"/>
    </source>
</evidence>
<name>A0A1J4TCE5_9BACT</name>
<feature type="transmembrane region" description="Helical" evidence="5">
    <location>
        <begin position="35"/>
        <end position="50"/>
    </location>
</feature>
<keyword evidence="3 5" id="KW-1133">Transmembrane helix</keyword>
<dbReference type="EMBL" id="MNUV01000023">
    <property type="protein sequence ID" value="OIO07895.1"/>
    <property type="molecule type" value="Genomic_DNA"/>
</dbReference>
<feature type="domain" description="O-antigen ligase-related" evidence="6">
    <location>
        <begin position="265"/>
        <end position="427"/>
    </location>
</feature>
<reference evidence="7 8" key="1">
    <citation type="journal article" date="2016" name="Environ. Microbiol.">
        <title>Genomic resolution of a cold subsurface aquifer community provides metabolic insights for novel microbes adapted to high CO concentrations.</title>
        <authorList>
            <person name="Probst A.J."/>
            <person name="Castelle C.J."/>
            <person name="Singh A."/>
            <person name="Brown C.T."/>
            <person name="Anantharaman K."/>
            <person name="Sharon I."/>
            <person name="Hug L.A."/>
            <person name="Burstein D."/>
            <person name="Emerson J.B."/>
            <person name="Thomas B.C."/>
            <person name="Banfield J.F."/>
        </authorList>
    </citation>
    <scope>NUCLEOTIDE SEQUENCE [LARGE SCALE GENOMIC DNA]</scope>
    <source>
        <strain evidence="7">CG1_02_41_21</strain>
    </source>
</reference>
<dbReference type="PANTHER" id="PTHR37422">
    <property type="entry name" value="TEICHURONIC ACID BIOSYNTHESIS PROTEIN TUAE"/>
    <property type="match status" value="1"/>
</dbReference>
<dbReference type="Pfam" id="PF04932">
    <property type="entry name" value="Wzy_C"/>
    <property type="match status" value="1"/>
</dbReference>
<evidence type="ECO:0000256" key="1">
    <source>
        <dbReference type="ARBA" id="ARBA00004141"/>
    </source>
</evidence>
<accession>A0A1J4TCE5</accession>
<feature type="transmembrane region" description="Helical" evidence="5">
    <location>
        <begin position="117"/>
        <end position="139"/>
    </location>
</feature>
<dbReference type="PANTHER" id="PTHR37422:SF13">
    <property type="entry name" value="LIPOPOLYSACCHARIDE BIOSYNTHESIS PROTEIN PA4999-RELATED"/>
    <property type="match status" value="1"/>
</dbReference>
<feature type="transmembrane region" description="Helical" evidence="5">
    <location>
        <begin position="232"/>
        <end position="252"/>
    </location>
</feature>
<feature type="transmembrane region" description="Helical" evidence="5">
    <location>
        <begin position="466"/>
        <end position="483"/>
    </location>
</feature>
<gene>
    <name evidence="7" type="ORF">AUJ35_01360</name>
</gene>
<feature type="transmembrane region" description="Helical" evidence="5">
    <location>
        <begin position="12"/>
        <end position="29"/>
    </location>
</feature>
<evidence type="ECO:0000313" key="7">
    <source>
        <dbReference type="EMBL" id="OIO07895.1"/>
    </source>
</evidence>
<evidence type="ECO:0000256" key="3">
    <source>
        <dbReference type="ARBA" id="ARBA00022989"/>
    </source>
</evidence>
<feature type="transmembrane region" description="Helical" evidence="5">
    <location>
        <begin position="259"/>
        <end position="275"/>
    </location>
</feature>
<evidence type="ECO:0000256" key="5">
    <source>
        <dbReference type="SAM" id="Phobius"/>
    </source>
</evidence>
<proteinExistence type="predicted"/>
<comment type="caution">
    <text evidence="7">The sequence shown here is derived from an EMBL/GenBank/DDBJ whole genome shotgun (WGS) entry which is preliminary data.</text>
</comment>
<evidence type="ECO:0000259" key="6">
    <source>
        <dbReference type="Pfam" id="PF04932"/>
    </source>
</evidence>
<feature type="transmembrane region" description="Helical" evidence="5">
    <location>
        <begin position="57"/>
        <end position="73"/>
    </location>
</feature>
<feature type="transmembrane region" description="Helical" evidence="5">
    <location>
        <begin position="151"/>
        <end position="171"/>
    </location>
</feature>
<dbReference type="InterPro" id="IPR051533">
    <property type="entry name" value="WaaL-like"/>
</dbReference>